<dbReference type="EMBL" id="JACCBX010000009">
    <property type="protein sequence ID" value="NYE07383.1"/>
    <property type="molecule type" value="Genomic_DNA"/>
</dbReference>
<dbReference type="Gene3D" id="1.10.540.10">
    <property type="entry name" value="Acyl-CoA dehydrogenase/oxidase, N-terminal domain"/>
    <property type="match status" value="1"/>
</dbReference>
<dbReference type="GO" id="GO:0003995">
    <property type="term" value="F:acyl-CoA dehydrogenase activity"/>
    <property type="evidence" value="ECO:0007669"/>
    <property type="project" value="TreeGrafter"/>
</dbReference>
<dbReference type="PANTHER" id="PTHR48083:SF19">
    <property type="entry name" value="FLAVIN-DEPENDENT MONOOXYGENASE, OXYGENASE SUBUNIT HSAA"/>
    <property type="match status" value="1"/>
</dbReference>
<dbReference type="Proteomes" id="UP000548423">
    <property type="component" value="Unassembled WGS sequence"/>
</dbReference>
<dbReference type="GO" id="GO:0033539">
    <property type="term" value="P:fatty acid beta-oxidation using acyl-CoA dehydrogenase"/>
    <property type="evidence" value="ECO:0007669"/>
    <property type="project" value="TreeGrafter"/>
</dbReference>
<evidence type="ECO:0000313" key="3">
    <source>
        <dbReference type="EMBL" id="NYE07383.1"/>
    </source>
</evidence>
<dbReference type="SUPFAM" id="SSF56645">
    <property type="entry name" value="Acyl-CoA dehydrogenase NM domain-like"/>
    <property type="match status" value="1"/>
</dbReference>
<comment type="caution">
    <text evidence="3">The sequence shown here is derived from an EMBL/GenBank/DDBJ whole genome shotgun (WGS) entry which is preliminary data.</text>
</comment>
<dbReference type="GO" id="GO:0005737">
    <property type="term" value="C:cytoplasm"/>
    <property type="evidence" value="ECO:0007669"/>
    <property type="project" value="TreeGrafter"/>
</dbReference>
<gene>
    <name evidence="3" type="ORF">F4694_004194</name>
</gene>
<sequence length="390" mass="43716">MTVTVKVKDQEIYEQLLESARRIGKAAEAESLQADLNSTLSENIINIIREEEINKLILPKQFGGPQINFTMFADMVREVGYYNLSAAWLTYFFSLHNAWVAYLPEHRQHEIVKSGGLLADIFAPVGNIQKVDGGFLISAKYNYVSGINYSGWVGLGALYQAEGASNPSMHGFIVNTKDIKIIENWNSLGLRGSGSNSIVVENVFVPDDMVINLQRMAENPRPAHENYDSDYLYYHVPFHPAFFVGFPAMSIGAAERALYEFKQSTKGRVRFNGEEEMASPRSQRVLATLTLRLKSAKSLMKTYIEMLESKDEVFHPSEYKAIRAEIIQNCVDISVKCVLTLGASALIKGHPVEMITRDLIAIGTHVTSLYEDAIDVYGKYLFDQPVFVMG</sequence>
<evidence type="ECO:0000259" key="2">
    <source>
        <dbReference type="Pfam" id="PF08028"/>
    </source>
</evidence>
<dbReference type="PIRSF" id="PIRSF016578">
    <property type="entry name" value="HsaA"/>
    <property type="match status" value="1"/>
</dbReference>
<reference evidence="4" key="1">
    <citation type="submission" date="2020-07" db="EMBL/GenBank/DDBJ databases">
        <authorList>
            <person name="Partida-Martinez L."/>
            <person name="Huntemann M."/>
            <person name="Clum A."/>
            <person name="Wang J."/>
            <person name="Palaniappan K."/>
            <person name="Ritter S."/>
            <person name="Chen I.-M."/>
            <person name="Stamatis D."/>
            <person name="Reddy T."/>
            <person name="O'Malley R."/>
            <person name="Daum C."/>
            <person name="Shapiro N."/>
            <person name="Ivanova N."/>
            <person name="Kyrpides N."/>
            <person name="Woyke T."/>
        </authorList>
    </citation>
    <scope>NUCLEOTIDE SEQUENCE [LARGE SCALE GENOMIC DNA]</scope>
    <source>
        <strain evidence="4">AT2.8</strain>
    </source>
</reference>
<dbReference type="InterPro" id="IPR013107">
    <property type="entry name" value="Acyl-CoA_DH_C"/>
</dbReference>
<dbReference type="Gene3D" id="1.20.140.10">
    <property type="entry name" value="Butyryl-CoA Dehydrogenase, subunit A, domain 3"/>
    <property type="match status" value="1"/>
</dbReference>
<accession>A0A852TF02</accession>
<dbReference type="InterPro" id="IPR046373">
    <property type="entry name" value="Acyl-CoA_Oxase/DH_mid-dom_sf"/>
</dbReference>
<dbReference type="SUPFAM" id="SSF47203">
    <property type="entry name" value="Acyl-CoA dehydrogenase C-terminal domain-like"/>
    <property type="match status" value="1"/>
</dbReference>
<keyword evidence="1 3" id="KW-0560">Oxidoreductase</keyword>
<protein>
    <submittedName>
        <fullName evidence="3">3-hydroxy-9,10-secoandrosta-1,3,5(10)-triene-9, 17-dione monooxygenase</fullName>
        <ecNumber evidence="3">1.14.14.12</ecNumber>
    </submittedName>
</protein>
<dbReference type="InterPro" id="IPR036250">
    <property type="entry name" value="AcylCo_DH-like_C"/>
</dbReference>
<dbReference type="InterPro" id="IPR050741">
    <property type="entry name" value="Acyl-CoA_dehydrogenase"/>
</dbReference>
<dbReference type="EC" id="1.14.14.12" evidence="3"/>
<dbReference type="AlphaFoldDB" id="A0A852TF02"/>
<evidence type="ECO:0000256" key="1">
    <source>
        <dbReference type="ARBA" id="ARBA00023002"/>
    </source>
</evidence>
<dbReference type="GO" id="GO:0050660">
    <property type="term" value="F:flavin adenine dinucleotide binding"/>
    <property type="evidence" value="ECO:0007669"/>
    <property type="project" value="InterPro"/>
</dbReference>
<name>A0A852TF02_9BACI</name>
<proteinExistence type="predicted"/>
<dbReference type="InterPro" id="IPR009100">
    <property type="entry name" value="AcylCoA_DH/oxidase_NM_dom_sf"/>
</dbReference>
<reference evidence="4" key="2">
    <citation type="submission" date="2020-08" db="EMBL/GenBank/DDBJ databases">
        <title>The Agave Microbiome: Exploring the role of microbial communities in plant adaptations to desert environments.</title>
        <authorList>
            <person name="Partida-Martinez L.P."/>
        </authorList>
    </citation>
    <scope>NUCLEOTIDE SEQUENCE [LARGE SCALE GENOMIC DNA]</scope>
    <source>
        <strain evidence="4">AT2.8</strain>
    </source>
</reference>
<dbReference type="InterPro" id="IPR037069">
    <property type="entry name" value="AcylCoA_DH/ox_N_sf"/>
</dbReference>
<evidence type="ECO:0000313" key="4">
    <source>
        <dbReference type="Proteomes" id="UP000548423"/>
    </source>
</evidence>
<dbReference type="GO" id="GO:0036383">
    <property type="term" value="F:3-hydroxy-9,10-secoandrosta-1,3,5(10)-triene-9,17-dione monooxygenase activity"/>
    <property type="evidence" value="ECO:0007669"/>
    <property type="project" value="UniProtKB-EC"/>
</dbReference>
<keyword evidence="3" id="KW-0503">Monooxygenase</keyword>
<dbReference type="Gene3D" id="2.40.110.10">
    <property type="entry name" value="Butyryl-CoA Dehydrogenase, subunit A, domain 2"/>
    <property type="match status" value="1"/>
</dbReference>
<dbReference type="PANTHER" id="PTHR48083">
    <property type="entry name" value="MEDIUM-CHAIN SPECIFIC ACYL-COA DEHYDROGENASE, MITOCHONDRIAL-RELATED"/>
    <property type="match status" value="1"/>
</dbReference>
<organism evidence="3 4">
    <name type="scientific">Neobacillus niacini</name>
    <dbReference type="NCBI Taxonomy" id="86668"/>
    <lineage>
        <taxon>Bacteria</taxon>
        <taxon>Bacillati</taxon>
        <taxon>Bacillota</taxon>
        <taxon>Bacilli</taxon>
        <taxon>Bacillales</taxon>
        <taxon>Bacillaceae</taxon>
        <taxon>Neobacillus</taxon>
    </lineage>
</organism>
<feature type="domain" description="Acyl-CoA dehydrogenase C-terminal" evidence="2">
    <location>
        <begin position="246"/>
        <end position="366"/>
    </location>
</feature>
<dbReference type="Pfam" id="PF08028">
    <property type="entry name" value="Acyl-CoA_dh_2"/>
    <property type="match status" value="1"/>
</dbReference>